<dbReference type="AlphaFoldDB" id="A0A2P5BR58"/>
<dbReference type="Proteomes" id="UP000237105">
    <property type="component" value="Unassembled WGS sequence"/>
</dbReference>
<feature type="non-terminal residue" evidence="1">
    <location>
        <position position="78"/>
    </location>
</feature>
<evidence type="ECO:0000313" key="1">
    <source>
        <dbReference type="EMBL" id="PON51278.1"/>
    </source>
</evidence>
<organism evidence="1 2">
    <name type="scientific">Parasponia andersonii</name>
    <name type="common">Sponia andersonii</name>
    <dbReference type="NCBI Taxonomy" id="3476"/>
    <lineage>
        <taxon>Eukaryota</taxon>
        <taxon>Viridiplantae</taxon>
        <taxon>Streptophyta</taxon>
        <taxon>Embryophyta</taxon>
        <taxon>Tracheophyta</taxon>
        <taxon>Spermatophyta</taxon>
        <taxon>Magnoliopsida</taxon>
        <taxon>eudicotyledons</taxon>
        <taxon>Gunneridae</taxon>
        <taxon>Pentapetalae</taxon>
        <taxon>rosids</taxon>
        <taxon>fabids</taxon>
        <taxon>Rosales</taxon>
        <taxon>Cannabaceae</taxon>
        <taxon>Parasponia</taxon>
    </lineage>
</organism>
<accession>A0A2P5BR58</accession>
<reference evidence="2" key="1">
    <citation type="submission" date="2016-06" db="EMBL/GenBank/DDBJ databases">
        <title>Parallel loss of symbiosis genes in relatives of nitrogen-fixing non-legume Parasponia.</title>
        <authorList>
            <person name="Van Velzen R."/>
            <person name="Holmer R."/>
            <person name="Bu F."/>
            <person name="Rutten L."/>
            <person name="Van Zeijl A."/>
            <person name="Liu W."/>
            <person name="Santuari L."/>
            <person name="Cao Q."/>
            <person name="Sharma T."/>
            <person name="Shen D."/>
            <person name="Roswanjaya Y."/>
            <person name="Wardhani T."/>
            <person name="Kalhor M.S."/>
            <person name="Jansen J."/>
            <person name="Van den Hoogen J."/>
            <person name="Gungor B."/>
            <person name="Hartog M."/>
            <person name="Hontelez J."/>
            <person name="Verver J."/>
            <person name="Yang W.-C."/>
            <person name="Schijlen E."/>
            <person name="Repin R."/>
            <person name="Schilthuizen M."/>
            <person name="Schranz E."/>
            <person name="Heidstra R."/>
            <person name="Miyata K."/>
            <person name="Fedorova E."/>
            <person name="Kohlen W."/>
            <person name="Bisseling T."/>
            <person name="Smit S."/>
            <person name="Geurts R."/>
        </authorList>
    </citation>
    <scope>NUCLEOTIDE SEQUENCE [LARGE SCALE GENOMIC DNA]</scope>
    <source>
        <strain evidence="2">cv. WU1-14</strain>
    </source>
</reference>
<proteinExistence type="predicted"/>
<keyword evidence="2" id="KW-1185">Reference proteome</keyword>
<sequence length="78" mass="9092">MAQANRLGSPVLTFDNHHDYSTDSFLSKLKSMRYVCYKECKRCGRTLHYYDPNIKACRIDCVPFCELDAKSKIKNRVP</sequence>
<gene>
    <name evidence="1" type="ORF">PanWU01x14_217470</name>
</gene>
<name>A0A2P5BR58_PARAD</name>
<dbReference type="EMBL" id="JXTB01000235">
    <property type="protein sequence ID" value="PON51278.1"/>
    <property type="molecule type" value="Genomic_DNA"/>
</dbReference>
<comment type="caution">
    <text evidence="1">The sequence shown here is derived from an EMBL/GenBank/DDBJ whole genome shotgun (WGS) entry which is preliminary data.</text>
</comment>
<evidence type="ECO:0000313" key="2">
    <source>
        <dbReference type="Proteomes" id="UP000237105"/>
    </source>
</evidence>
<protein>
    <submittedName>
        <fullName evidence="1">Uncharacterized protein</fullName>
    </submittedName>
</protein>